<dbReference type="PANTHER" id="PTHR42790:SF19">
    <property type="entry name" value="KYNURENINE_ALPHA-AMINOADIPATE AMINOTRANSFERASE, MITOCHONDRIAL"/>
    <property type="match status" value="1"/>
</dbReference>
<dbReference type="SUPFAM" id="SSF53383">
    <property type="entry name" value="PLP-dependent transferases"/>
    <property type="match status" value="1"/>
</dbReference>
<evidence type="ECO:0000256" key="3">
    <source>
        <dbReference type="ARBA" id="ARBA00022679"/>
    </source>
</evidence>
<reference evidence="6 7" key="1">
    <citation type="submission" date="2020-04" db="EMBL/GenBank/DDBJ databases">
        <authorList>
            <person name="Zhang R."/>
            <person name="Schippers A."/>
        </authorList>
    </citation>
    <scope>NUCLEOTIDE SEQUENCE [LARGE SCALE GENOMIC DNA]</scope>
    <source>
        <strain evidence="6 7">DSM 109850</strain>
    </source>
</reference>
<gene>
    <name evidence="6" type="ORF">HIJ39_14710</name>
</gene>
<dbReference type="Pfam" id="PF00155">
    <property type="entry name" value="Aminotran_1_2"/>
    <property type="match status" value="1"/>
</dbReference>
<sequence>MQPSYDGLINLAKGYPFPEAIPSDALTQAMKRLSEVEGDVAFQYDGSPATEYLKDWLKAEMMRRNSWRTGDDILLTSGALQGLDLLCRIFLDERSAVLIQAPTYMEAIEVCRNYTDHIVTFDTVAEDANAVERELRLTEANGHPVRLIYVGTSFQNPTGYVMSPEFRRDLVALAEKYDAFIAEDGAYDQLWFEEPPPLLKSFDSLGRTMYLGTFSKTLAPGLRVGWACGSSVLTDLMGRFKKDLGNPLVTGMVSYVIQFHNYDAHLQQLRAAYRRRAALMEFALVEWMPPECQWLPSQGGYYHWLSYPAVVDGERLRARSYDQGVNFLPGRHFYPHAPRDVSALRVSFSYESERNLVEGVKRLGNVIREMLAGS</sequence>
<dbReference type="RefSeq" id="WP_169101016.1">
    <property type="nucleotide sequence ID" value="NZ_JABBVZ010000058.1"/>
</dbReference>
<proteinExistence type="predicted"/>
<dbReference type="InterPro" id="IPR050859">
    <property type="entry name" value="Class-I_PLP-dep_aminotransf"/>
</dbReference>
<dbReference type="Gene3D" id="3.90.1150.10">
    <property type="entry name" value="Aspartate Aminotransferase, domain 1"/>
    <property type="match status" value="1"/>
</dbReference>
<dbReference type="GO" id="GO:0008483">
    <property type="term" value="F:transaminase activity"/>
    <property type="evidence" value="ECO:0007669"/>
    <property type="project" value="UniProtKB-KW"/>
</dbReference>
<keyword evidence="3 6" id="KW-0808">Transferase</keyword>
<name>A0A7Y0L5A7_9FIRM</name>
<feature type="domain" description="Aminotransferase class I/classII large" evidence="5">
    <location>
        <begin position="9"/>
        <end position="362"/>
    </location>
</feature>
<evidence type="ECO:0000313" key="6">
    <source>
        <dbReference type="EMBL" id="NMP23594.1"/>
    </source>
</evidence>
<dbReference type="Proteomes" id="UP000533476">
    <property type="component" value="Unassembled WGS sequence"/>
</dbReference>
<dbReference type="CDD" id="cd00609">
    <property type="entry name" value="AAT_like"/>
    <property type="match status" value="1"/>
</dbReference>
<evidence type="ECO:0000313" key="7">
    <source>
        <dbReference type="Proteomes" id="UP000533476"/>
    </source>
</evidence>
<dbReference type="GO" id="GO:0030170">
    <property type="term" value="F:pyridoxal phosphate binding"/>
    <property type="evidence" value="ECO:0007669"/>
    <property type="project" value="InterPro"/>
</dbReference>
<protein>
    <submittedName>
        <fullName evidence="6">PLP-dependent aminotransferase family protein</fullName>
    </submittedName>
</protein>
<dbReference type="Gene3D" id="3.40.640.10">
    <property type="entry name" value="Type I PLP-dependent aspartate aminotransferase-like (Major domain)"/>
    <property type="match status" value="1"/>
</dbReference>
<evidence type="ECO:0000259" key="5">
    <source>
        <dbReference type="Pfam" id="PF00155"/>
    </source>
</evidence>
<keyword evidence="2 6" id="KW-0032">Aminotransferase</keyword>
<keyword evidence="7" id="KW-1185">Reference proteome</keyword>
<dbReference type="AlphaFoldDB" id="A0A7Y0L5A7"/>
<dbReference type="InterPro" id="IPR015421">
    <property type="entry name" value="PyrdxlP-dep_Trfase_major"/>
</dbReference>
<organism evidence="6 7">
    <name type="scientific">Sulfobacillus harzensis</name>
    <dbReference type="NCBI Taxonomy" id="2729629"/>
    <lineage>
        <taxon>Bacteria</taxon>
        <taxon>Bacillati</taxon>
        <taxon>Bacillota</taxon>
        <taxon>Clostridia</taxon>
        <taxon>Eubacteriales</taxon>
        <taxon>Clostridiales Family XVII. Incertae Sedis</taxon>
        <taxon>Sulfobacillus</taxon>
    </lineage>
</organism>
<accession>A0A7Y0L5A7</accession>
<comment type="caution">
    <text evidence="6">The sequence shown here is derived from an EMBL/GenBank/DDBJ whole genome shotgun (WGS) entry which is preliminary data.</text>
</comment>
<dbReference type="InterPro" id="IPR004839">
    <property type="entry name" value="Aminotransferase_I/II_large"/>
</dbReference>
<evidence type="ECO:0000256" key="4">
    <source>
        <dbReference type="ARBA" id="ARBA00022898"/>
    </source>
</evidence>
<comment type="cofactor">
    <cofactor evidence="1">
        <name>pyridoxal 5'-phosphate</name>
        <dbReference type="ChEBI" id="CHEBI:597326"/>
    </cofactor>
</comment>
<evidence type="ECO:0000256" key="1">
    <source>
        <dbReference type="ARBA" id="ARBA00001933"/>
    </source>
</evidence>
<dbReference type="GO" id="GO:1901605">
    <property type="term" value="P:alpha-amino acid metabolic process"/>
    <property type="evidence" value="ECO:0007669"/>
    <property type="project" value="TreeGrafter"/>
</dbReference>
<evidence type="ECO:0000256" key="2">
    <source>
        <dbReference type="ARBA" id="ARBA00022576"/>
    </source>
</evidence>
<dbReference type="EMBL" id="JABBVZ010000058">
    <property type="protein sequence ID" value="NMP23594.1"/>
    <property type="molecule type" value="Genomic_DNA"/>
</dbReference>
<dbReference type="PANTHER" id="PTHR42790">
    <property type="entry name" value="AMINOTRANSFERASE"/>
    <property type="match status" value="1"/>
</dbReference>
<keyword evidence="4" id="KW-0663">Pyridoxal phosphate</keyword>
<dbReference type="InterPro" id="IPR015422">
    <property type="entry name" value="PyrdxlP-dep_Trfase_small"/>
</dbReference>
<dbReference type="InterPro" id="IPR015424">
    <property type="entry name" value="PyrdxlP-dep_Trfase"/>
</dbReference>